<evidence type="ECO:0000313" key="1">
    <source>
        <dbReference type="EMBL" id="GAA3714465.1"/>
    </source>
</evidence>
<dbReference type="Pfam" id="PF02391">
    <property type="entry name" value="MoaE"/>
    <property type="match status" value="1"/>
</dbReference>
<dbReference type="CDD" id="cd00756">
    <property type="entry name" value="MoaE"/>
    <property type="match status" value="1"/>
</dbReference>
<gene>
    <name evidence="1" type="ORF">GCM10022204_36990</name>
</gene>
<dbReference type="RefSeq" id="WP_344813939.1">
    <property type="nucleotide sequence ID" value="NZ_BAAAYX010000020.1"/>
</dbReference>
<accession>A0ABP7E546</accession>
<protein>
    <submittedName>
        <fullName evidence="1">Molybdenum cofactor biosynthesis protein MoaE</fullName>
    </submittedName>
</protein>
<dbReference type="InterPro" id="IPR036563">
    <property type="entry name" value="MoaE_sf"/>
</dbReference>
<dbReference type="Gene3D" id="3.90.1170.40">
    <property type="entry name" value="Molybdopterin biosynthesis MoaE subunit"/>
    <property type="match status" value="1"/>
</dbReference>
<proteinExistence type="predicted"/>
<sequence>MSSRVRLVEISEQPLSVDRLLGLVSDRGTGGIAIFVGVVRETDGGDGVSSLDYTQHPTAADALRASAERVAEAHAVRAVAVAHRVGHLEVGDLAVVVATGAVHRGPALAACHALIDDLKQSVPIWKEQHLTSGDVTWVGLP</sequence>
<dbReference type="InterPro" id="IPR003448">
    <property type="entry name" value="Mopterin_biosynth_MoaE"/>
</dbReference>
<organism evidence="1 2">
    <name type="scientific">Microlunatus aurantiacus</name>
    <dbReference type="NCBI Taxonomy" id="446786"/>
    <lineage>
        <taxon>Bacteria</taxon>
        <taxon>Bacillati</taxon>
        <taxon>Actinomycetota</taxon>
        <taxon>Actinomycetes</taxon>
        <taxon>Propionibacteriales</taxon>
        <taxon>Propionibacteriaceae</taxon>
        <taxon>Microlunatus</taxon>
    </lineage>
</organism>
<dbReference type="Proteomes" id="UP001500051">
    <property type="component" value="Unassembled WGS sequence"/>
</dbReference>
<dbReference type="EMBL" id="BAAAYX010000020">
    <property type="protein sequence ID" value="GAA3714465.1"/>
    <property type="molecule type" value="Genomic_DNA"/>
</dbReference>
<dbReference type="SUPFAM" id="SSF54690">
    <property type="entry name" value="Molybdopterin synthase subunit MoaE"/>
    <property type="match status" value="1"/>
</dbReference>
<keyword evidence="2" id="KW-1185">Reference proteome</keyword>
<comment type="caution">
    <text evidence="1">The sequence shown here is derived from an EMBL/GenBank/DDBJ whole genome shotgun (WGS) entry which is preliminary data.</text>
</comment>
<dbReference type="PANTHER" id="PTHR23404">
    <property type="entry name" value="MOLYBDOPTERIN SYNTHASE RELATED"/>
    <property type="match status" value="1"/>
</dbReference>
<name>A0ABP7E546_9ACTN</name>
<reference evidence="2" key="1">
    <citation type="journal article" date="2019" name="Int. J. Syst. Evol. Microbiol.">
        <title>The Global Catalogue of Microorganisms (GCM) 10K type strain sequencing project: providing services to taxonomists for standard genome sequencing and annotation.</title>
        <authorList>
            <consortium name="The Broad Institute Genomics Platform"/>
            <consortium name="The Broad Institute Genome Sequencing Center for Infectious Disease"/>
            <person name="Wu L."/>
            <person name="Ma J."/>
        </authorList>
    </citation>
    <scope>NUCLEOTIDE SEQUENCE [LARGE SCALE GENOMIC DNA]</scope>
    <source>
        <strain evidence="2">JCM 16548</strain>
    </source>
</reference>
<evidence type="ECO:0000313" key="2">
    <source>
        <dbReference type="Proteomes" id="UP001500051"/>
    </source>
</evidence>